<sequence length="314" mass="34392">MPSDEAIKASAASGWKTWSTKKKAAILGITLFILALAIGLGVGLGLGLNNDNDNGSSGGGGGSGGDNTTTWQPPVGSTWQIVLSYALNDTRPAVDVYDIDLFENPASTIDELHAQSRRVICYFSAGTYEDWREDASSFPQEDIGADLPDWEGESWVDITSEAIRDIMTARLDLAREKGCDGVDPDNVDGYDNDNGLGLSEEDTVDYVRFLAREARDRGLSIGLKNAGAVIDRVIGDMQWSVNEQCAEYHECDVYAAFVRANKPVFHLEYPKGDKVNDEVEVTGRRKTEACDFGESDKFSTLIKNMDLDNWYQTC</sequence>
<reference evidence="5 6" key="1">
    <citation type="submission" date="2024-07" db="EMBL/GenBank/DDBJ databases">
        <title>Section-level genome sequencing and comparative genomics of Aspergillus sections Usti and Cavernicolus.</title>
        <authorList>
            <consortium name="Lawrence Berkeley National Laboratory"/>
            <person name="Nybo J.L."/>
            <person name="Vesth T.C."/>
            <person name="Theobald S."/>
            <person name="Frisvad J.C."/>
            <person name="Larsen T.O."/>
            <person name="Kjaerboelling I."/>
            <person name="Rothschild-Mancinelli K."/>
            <person name="Lyhne E.K."/>
            <person name="Kogle M.E."/>
            <person name="Barry K."/>
            <person name="Clum A."/>
            <person name="Na H."/>
            <person name="Ledsgaard L."/>
            <person name="Lin J."/>
            <person name="Lipzen A."/>
            <person name="Kuo A."/>
            <person name="Riley R."/>
            <person name="Mondo S."/>
            <person name="Labutti K."/>
            <person name="Haridas S."/>
            <person name="Pangalinan J."/>
            <person name="Salamov A.A."/>
            <person name="Simmons B.A."/>
            <person name="Magnuson J.K."/>
            <person name="Chen J."/>
            <person name="Drula E."/>
            <person name="Henrissat B."/>
            <person name="Wiebenga A."/>
            <person name="Lubbers R.J."/>
            <person name="Gomes A.C."/>
            <person name="Macurrencykelacurrency M.R."/>
            <person name="Stajich J."/>
            <person name="Grigoriev I.V."/>
            <person name="Mortensen U.H."/>
            <person name="De Vries R.P."/>
            <person name="Baker S.E."/>
            <person name="Andersen M.R."/>
        </authorList>
    </citation>
    <scope>NUCLEOTIDE SEQUENCE [LARGE SCALE GENOMIC DNA]</scope>
    <source>
        <strain evidence="5 6">CBS 449.75</strain>
    </source>
</reference>
<dbReference type="InterPro" id="IPR004352">
    <property type="entry name" value="GH114_TIM-barrel"/>
</dbReference>
<accession>A0ABR4L8D1</accession>
<keyword evidence="3" id="KW-0812">Transmembrane</keyword>
<gene>
    <name evidence="5" type="ORF">BJX67DRAFT_367940</name>
</gene>
<protein>
    <recommendedName>
        <fullName evidence="2">alpha-galactosidase</fullName>
        <ecNumber evidence="2">3.2.1.22</ecNumber>
    </recommendedName>
</protein>
<evidence type="ECO:0000259" key="4">
    <source>
        <dbReference type="Pfam" id="PF03537"/>
    </source>
</evidence>
<dbReference type="PANTHER" id="PTHR35273">
    <property type="entry name" value="ALPHA-1,4 POLYGALACTOSAMINIDASE, PUTATIVE (AFU_ORTHOLOGUE AFUA_3G07890)-RELATED"/>
    <property type="match status" value="1"/>
</dbReference>
<dbReference type="PANTHER" id="PTHR35273:SF2">
    <property type="entry name" value="ALPHA-GALACTOSIDASE"/>
    <property type="match status" value="1"/>
</dbReference>
<evidence type="ECO:0000313" key="6">
    <source>
        <dbReference type="Proteomes" id="UP001610432"/>
    </source>
</evidence>
<evidence type="ECO:0000256" key="1">
    <source>
        <dbReference type="ARBA" id="ARBA00001255"/>
    </source>
</evidence>
<dbReference type="RefSeq" id="XP_070880689.1">
    <property type="nucleotide sequence ID" value="XM_071030587.1"/>
</dbReference>
<evidence type="ECO:0000256" key="3">
    <source>
        <dbReference type="SAM" id="Phobius"/>
    </source>
</evidence>
<feature type="transmembrane region" description="Helical" evidence="3">
    <location>
        <begin position="24"/>
        <end position="48"/>
    </location>
</feature>
<organism evidence="5 6">
    <name type="scientific">Aspergillus lucknowensis</name>
    <dbReference type="NCBI Taxonomy" id="176173"/>
    <lineage>
        <taxon>Eukaryota</taxon>
        <taxon>Fungi</taxon>
        <taxon>Dikarya</taxon>
        <taxon>Ascomycota</taxon>
        <taxon>Pezizomycotina</taxon>
        <taxon>Eurotiomycetes</taxon>
        <taxon>Eurotiomycetidae</taxon>
        <taxon>Eurotiales</taxon>
        <taxon>Aspergillaceae</taxon>
        <taxon>Aspergillus</taxon>
        <taxon>Aspergillus subgen. Nidulantes</taxon>
    </lineage>
</organism>
<dbReference type="GO" id="GO:0016787">
    <property type="term" value="F:hydrolase activity"/>
    <property type="evidence" value="ECO:0007669"/>
    <property type="project" value="UniProtKB-KW"/>
</dbReference>
<keyword evidence="6" id="KW-1185">Reference proteome</keyword>
<evidence type="ECO:0000313" key="5">
    <source>
        <dbReference type="EMBL" id="KAL2860795.1"/>
    </source>
</evidence>
<dbReference type="GeneID" id="98145659"/>
<evidence type="ECO:0000256" key="2">
    <source>
        <dbReference type="ARBA" id="ARBA00012755"/>
    </source>
</evidence>
<dbReference type="Proteomes" id="UP001610432">
    <property type="component" value="Unassembled WGS sequence"/>
</dbReference>
<dbReference type="EC" id="3.2.1.22" evidence="2"/>
<dbReference type="EMBL" id="JBFXLQ010000084">
    <property type="protein sequence ID" value="KAL2860795.1"/>
    <property type="molecule type" value="Genomic_DNA"/>
</dbReference>
<proteinExistence type="predicted"/>
<keyword evidence="3" id="KW-1133">Transmembrane helix</keyword>
<keyword evidence="3" id="KW-0472">Membrane</keyword>
<dbReference type="Pfam" id="PF03537">
    <property type="entry name" value="Glyco_hydro_114"/>
    <property type="match status" value="1"/>
</dbReference>
<comment type="catalytic activity">
    <reaction evidence="1">
        <text>Hydrolysis of terminal, non-reducing alpha-D-galactose residues in alpha-D-galactosides, including galactose oligosaccharides, galactomannans and galactolipids.</text>
        <dbReference type="EC" id="3.2.1.22"/>
    </reaction>
</comment>
<dbReference type="InterPro" id="IPR013785">
    <property type="entry name" value="Aldolase_TIM"/>
</dbReference>
<dbReference type="Gene3D" id="3.20.20.70">
    <property type="entry name" value="Aldolase class I"/>
    <property type="match status" value="1"/>
</dbReference>
<name>A0ABR4L8D1_9EURO</name>
<feature type="domain" description="Glycoside-hydrolase family GH114 TIM-barrel" evidence="4">
    <location>
        <begin position="78"/>
        <end position="310"/>
    </location>
</feature>
<dbReference type="SUPFAM" id="SSF51445">
    <property type="entry name" value="(Trans)glycosidases"/>
    <property type="match status" value="1"/>
</dbReference>
<dbReference type="InterPro" id="IPR017853">
    <property type="entry name" value="GH"/>
</dbReference>
<keyword evidence="5" id="KW-0378">Hydrolase</keyword>
<comment type="caution">
    <text evidence="5">The sequence shown here is derived from an EMBL/GenBank/DDBJ whole genome shotgun (WGS) entry which is preliminary data.</text>
</comment>